<comment type="caution">
    <text evidence="3">The sequence shown here is derived from an EMBL/GenBank/DDBJ whole genome shotgun (WGS) entry which is preliminary data.</text>
</comment>
<dbReference type="EMBL" id="JAQQPM010000008">
    <property type="protein sequence ID" value="KAK2074234.1"/>
    <property type="molecule type" value="Genomic_DNA"/>
</dbReference>
<dbReference type="InterPro" id="IPR058317">
    <property type="entry name" value="DUF8004"/>
</dbReference>
<keyword evidence="4" id="KW-1185">Reference proteome</keyword>
<accession>A0AAD9MEL5</accession>
<proteinExistence type="predicted"/>
<feature type="region of interest" description="Disordered" evidence="1">
    <location>
        <begin position="592"/>
        <end position="662"/>
    </location>
</feature>
<sequence length="910" mass="99398">MTAPELTTNVKRWDGASLSCLSWDGLREDSELWSRHGDCLVFLFAQGQSRRGPSFKLALNDLVVAGCRPLLARHAGTRVKPDQEAVVELYLAPPPTVSRDMALRHNLATRNFFAWVFNRPMVGEHLGIALIEVLRRMDEFRTPGADNLGDLVRYLDDQGYLAMTNQPVHAVAMLHFADDCRLRDMYIDAFTHCVGMSDRLSTVLEFRTLSPVITSMVPRAAAAMNRTLGLAGLMLANFLEDDLSEAHIGLTLAGRAHLEKFRAFLLTYYVGRFGYYPPAPAPTEPRGGLVVFEPWAYRVMRDDFQAVYEHLVDTSFTTLQSSPPLAQGGICTLQSVHAFDLRNRYDSLPHPLPLLPHMPPPSRPRRLSWLLRPEKKKLPRSEPRVTCHAALMKATNTHRVDLMQNGLVVAYRRFEEDSILSTNKPSRSRLDAKLSLVDARKIRWILIYAIYQVVRSCTEPPPECRDVRGAQYNVAVPTAGLPPWPEQTRPMSVCPVSRPDLPLRTSPSRHSWTAPEDLDLTPSEPIRPDIDYITRTRFVEPPKRSHCPGKRSTASADPIPSHRRSLRKAAPTPSRRQSYHEIVVHGYGNGLNDVLRAQDRPSSPSPMPPSTATMTTTTQGTRSTPSAPRPRSPPPPPPLPVRHAAESHLANRTASTSSTSSAALSRATSVASASAGHSPCTEYTASSCTVSRRSSLRLPFAAGAFADHVTTKPRHVPQSQASAPLLLTPTPTPRPRARAQTVGGVARNGHMASGARDLGRDVPVVPPCIEEEQQMPPELPRRSRRRNTREGLSPLPLVIRKGDGPTVTAMPSPENRQEYTGQEGTSSSTCSGPGPGTGSTRRPGQLDMWEQFEDLGGLTDVSTPTAEEGGAVGLFGGGDGRAETGTGTGPGAGPRRGDGRGSLGGAKGGR</sequence>
<evidence type="ECO:0000259" key="2">
    <source>
        <dbReference type="Pfam" id="PF26013"/>
    </source>
</evidence>
<feature type="compositionally biased region" description="Basic and acidic residues" evidence="1">
    <location>
        <begin position="526"/>
        <end position="543"/>
    </location>
</feature>
<dbReference type="AlphaFoldDB" id="A0AAD9MEL5"/>
<feature type="compositionally biased region" description="Low complexity" evidence="1">
    <location>
        <begin position="610"/>
        <end position="626"/>
    </location>
</feature>
<protein>
    <recommendedName>
        <fullName evidence="2">DUF8004 domain-containing protein</fullName>
    </recommendedName>
</protein>
<name>A0AAD9MEL5_9PEZI</name>
<feature type="compositionally biased region" description="Gly residues" evidence="1">
    <location>
        <begin position="886"/>
        <end position="910"/>
    </location>
</feature>
<gene>
    <name evidence="3" type="ORF">P8C59_008455</name>
</gene>
<feature type="region of interest" description="Disordered" evidence="1">
    <location>
        <begin position="724"/>
        <end position="743"/>
    </location>
</feature>
<evidence type="ECO:0000313" key="4">
    <source>
        <dbReference type="Proteomes" id="UP001217918"/>
    </source>
</evidence>
<dbReference type="PANTHER" id="PTHR39601:SF1">
    <property type="entry name" value="CHORIOGENIN HMINOR"/>
    <property type="match status" value="1"/>
</dbReference>
<evidence type="ECO:0000256" key="1">
    <source>
        <dbReference type="SAM" id="MobiDB-lite"/>
    </source>
</evidence>
<evidence type="ECO:0000313" key="3">
    <source>
        <dbReference type="EMBL" id="KAK2074234.1"/>
    </source>
</evidence>
<feature type="compositionally biased region" description="Low complexity" evidence="1">
    <location>
        <begin position="653"/>
        <end position="662"/>
    </location>
</feature>
<feature type="compositionally biased region" description="Low complexity" evidence="1">
    <location>
        <begin position="824"/>
        <end position="843"/>
    </location>
</feature>
<organism evidence="3 4">
    <name type="scientific">Phyllachora maydis</name>
    <dbReference type="NCBI Taxonomy" id="1825666"/>
    <lineage>
        <taxon>Eukaryota</taxon>
        <taxon>Fungi</taxon>
        <taxon>Dikarya</taxon>
        <taxon>Ascomycota</taxon>
        <taxon>Pezizomycotina</taxon>
        <taxon>Sordariomycetes</taxon>
        <taxon>Sordariomycetidae</taxon>
        <taxon>Phyllachorales</taxon>
        <taxon>Phyllachoraceae</taxon>
        <taxon>Phyllachora</taxon>
    </lineage>
</organism>
<dbReference type="Pfam" id="PF26013">
    <property type="entry name" value="DUF8004"/>
    <property type="match status" value="1"/>
</dbReference>
<dbReference type="Proteomes" id="UP001217918">
    <property type="component" value="Unassembled WGS sequence"/>
</dbReference>
<feature type="compositionally biased region" description="Gly residues" evidence="1">
    <location>
        <begin position="870"/>
        <end position="879"/>
    </location>
</feature>
<reference evidence="3" key="1">
    <citation type="journal article" date="2023" name="Mol. Plant Microbe Interact.">
        <title>Elucidating the Obligate Nature and Biological Capacity of an Invasive Fungal Corn Pathogen.</title>
        <authorList>
            <person name="MacCready J.S."/>
            <person name="Roggenkamp E.M."/>
            <person name="Gdanetz K."/>
            <person name="Chilvers M.I."/>
        </authorList>
    </citation>
    <scope>NUCLEOTIDE SEQUENCE</scope>
    <source>
        <strain evidence="3">PM02</strain>
    </source>
</reference>
<feature type="compositionally biased region" description="Pro residues" evidence="1">
    <location>
        <begin position="627"/>
        <end position="640"/>
    </location>
</feature>
<feature type="region of interest" description="Disordered" evidence="1">
    <location>
        <begin position="770"/>
        <end position="910"/>
    </location>
</feature>
<feature type="region of interest" description="Disordered" evidence="1">
    <location>
        <begin position="500"/>
        <end position="579"/>
    </location>
</feature>
<dbReference type="PANTHER" id="PTHR39601">
    <property type="entry name" value="CHORIOGENIN HMINOR"/>
    <property type="match status" value="1"/>
</dbReference>
<feature type="domain" description="DUF8004" evidence="2">
    <location>
        <begin position="150"/>
        <end position="240"/>
    </location>
</feature>